<protein>
    <submittedName>
        <fullName evidence="13">Putative membrane protein</fullName>
    </submittedName>
</protein>
<dbReference type="InterPro" id="IPR000620">
    <property type="entry name" value="EamA_dom"/>
</dbReference>
<evidence type="ECO:0000256" key="7">
    <source>
        <dbReference type="ARBA" id="ARBA00022985"/>
    </source>
</evidence>
<evidence type="ECO:0000256" key="8">
    <source>
        <dbReference type="ARBA" id="ARBA00022989"/>
    </source>
</evidence>
<reference evidence="13" key="1">
    <citation type="submission" date="2018-07" db="EMBL/GenBank/DDBJ databases">
        <authorList>
            <consortium name="Genoscope - CEA"/>
            <person name="William W."/>
        </authorList>
    </citation>
    <scope>NUCLEOTIDE SEQUENCE</scope>
    <source>
        <strain evidence="13">IK1</strain>
    </source>
</reference>
<evidence type="ECO:0000256" key="10">
    <source>
        <dbReference type="ARBA" id="ARBA00023136"/>
    </source>
</evidence>
<proteinExistence type="predicted"/>
<dbReference type="EMBL" id="UPXX01000032">
    <property type="protein sequence ID" value="VBB46947.1"/>
    <property type="molecule type" value="Genomic_DNA"/>
</dbReference>
<dbReference type="GO" id="GO:0022857">
    <property type="term" value="F:transmembrane transporter activity"/>
    <property type="evidence" value="ECO:0007669"/>
    <property type="project" value="InterPro"/>
</dbReference>
<accession>A0A653AG04</accession>
<evidence type="ECO:0000313" key="13">
    <source>
        <dbReference type="EMBL" id="VBB46947.1"/>
    </source>
</evidence>
<dbReference type="GO" id="GO:0009103">
    <property type="term" value="P:lipopolysaccharide biosynthetic process"/>
    <property type="evidence" value="ECO:0007669"/>
    <property type="project" value="UniProtKB-KW"/>
</dbReference>
<feature type="transmembrane region" description="Helical" evidence="11">
    <location>
        <begin position="120"/>
        <end position="137"/>
    </location>
</feature>
<dbReference type="PANTHER" id="PTHR30561:SF9">
    <property type="entry name" value="4-AMINO-4-DEOXY-L-ARABINOSE-PHOSPHOUNDECAPRENOL FLIPPASE SUBUNIT ARNF-RELATED"/>
    <property type="match status" value="1"/>
</dbReference>
<dbReference type="InterPro" id="IPR000390">
    <property type="entry name" value="Small_drug/metabolite_transptr"/>
</dbReference>
<feature type="transmembrane region" description="Helical" evidence="11">
    <location>
        <begin position="214"/>
        <end position="233"/>
    </location>
</feature>
<dbReference type="PANTHER" id="PTHR30561">
    <property type="entry name" value="SMR FAMILY PROTON-DEPENDENT DRUG EFFLUX TRANSPORTER SUGE"/>
    <property type="match status" value="1"/>
</dbReference>
<keyword evidence="6 11" id="KW-0812">Transmembrane</keyword>
<evidence type="ECO:0000256" key="9">
    <source>
        <dbReference type="ARBA" id="ARBA00023098"/>
    </source>
</evidence>
<comment type="subcellular location">
    <subcellularLocation>
        <location evidence="1">Cell membrane</location>
        <topology evidence="1">Multi-pass membrane protein</topology>
    </subcellularLocation>
</comment>
<gene>
    <name evidence="13" type="ORF">TRIP_B50023</name>
</gene>
<evidence type="ECO:0000256" key="4">
    <source>
        <dbReference type="ARBA" id="ARBA00022519"/>
    </source>
</evidence>
<dbReference type="Gene3D" id="1.10.3730.20">
    <property type="match status" value="2"/>
</dbReference>
<keyword evidence="5" id="KW-0441">Lipid A biosynthesis</keyword>
<feature type="domain" description="EamA" evidence="12">
    <location>
        <begin position="152"/>
        <end position="285"/>
    </location>
</feature>
<evidence type="ECO:0000259" key="12">
    <source>
        <dbReference type="Pfam" id="PF00892"/>
    </source>
</evidence>
<feature type="transmembrane region" description="Helical" evidence="11">
    <location>
        <begin position="181"/>
        <end position="202"/>
    </location>
</feature>
<feature type="transmembrane region" description="Helical" evidence="11">
    <location>
        <begin position="6"/>
        <end position="23"/>
    </location>
</feature>
<keyword evidence="2" id="KW-1003">Cell membrane</keyword>
<keyword evidence="9" id="KW-0443">Lipid metabolism</keyword>
<dbReference type="GO" id="GO:0009245">
    <property type="term" value="P:lipid A biosynthetic process"/>
    <property type="evidence" value="ECO:0007669"/>
    <property type="project" value="UniProtKB-KW"/>
</dbReference>
<dbReference type="InterPro" id="IPR037185">
    <property type="entry name" value="EmrE-like"/>
</dbReference>
<keyword evidence="4" id="KW-0997">Cell inner membrane</keyword>
<dbReference type="Pfam" id="PF00892">
    <property type="entry name" value="EamA"/>
    <property type="match status" value="2"/>
</dbReference>
<feature type="transmembrane region" description="Helical" evidence="11">
    <location>
        <begin position="62"/>
        <end position="82"/>
    </location>
</feature>
<dbReference type="SUPFAM" id="SSF103481">
    <property type="entry name" value="Multidrug resistance efflux transporter EmrE"/>
    <property type="match status" value="2"/>
</dbReference>
<evidence type="ECO:0000256" key="6">
    <source>
        <dbReference type="ARBA" id="ARBA00022692"/>
    </source>
</evidence>
<keyword evidence="10 11" id="KW-0472">Membrane</keyword>
<feature type="transmembrane region" description="Helical" evidence="11">
    <location>
        <begin position="239"/>
        <end position="262"/>
    </location>
</feature>
<feature type="transmembrane region" description="Helical" evidence="11">
    <location>
        <begin position="149"/>
        <end position="169"/>
    </location>
</feature>
<organism evidence="13">
    <name type="scientific">Uncultured Desulfatiglans sp</name>
    <dbReference type="NCBI Taxonomy" id="1748965"/>
    <lineage>
        <taxon>Bacteria</taxon>
        <taxon>Pseudomonadati</taxon>
        <taxon>Thermodesulfobacteriota</taxon>
        <taxon>Desulfobacteria</taxon>
        <taxon>Desulfatiglandales</taxon>
        <taxon>Desulfatiglandaceae</taxon>
        <taxon>Desulfatiglans</taxon>
        <taxon>environmental samples</taxon>
    </lineage>
</organism>
<feature type="transmembrane region" description="Helical" evidence="11">
    <location>
        <begin position="35"/>
        <end position="56"/>
    </location>
</feature>
<sequence length="287" mass="31152">MVDSWYVFAIGALILMGLQRFLYKVSAEWKCNTAWTSFAFMGTVTVLSGGVFFISGGEERHVSILLVVSAVNSLSFLLATVAHMEALKAIPTSIAYPIIRLNVVPVVLFSVLYFKDVLSPFQVVGIVLAVSVMLILTRESGSHADPSRNARRGVFLACLSLAGGAVASISSKFAALHTNPLAYMALSYFLSTVFSFGVRRRFEQEGVSRDPRPALLIGLSMGLINFGGYYLFLKALNSGPLSLVISIVGMHFVIPILLAVFLYGERLGLMRLLAVAMTIGSILLMRL</sequence>
<keyword evidence="3" id="KW-0444">Lipid biosynthesis</keyword>
<keyword evidence="7" id="KW-0448">Lipopolysaccharide biosynthesis</keyword>
<dbReference type="GO" id="GO:0005886">
    <property type="term" value="C:plasma membrane"/>
    <property type="evidence" value="ECO:0007669"/>
    <property type="project" value="UniProtKB-SubCell"/>
</dbReference>
<feature type="domain" description="EamA" evidence="12">
    <location>
        <begin position="4"/>
        <end position="136"/>
    </location>
</feature>
<feature type="transmembrane region" description="Helical" evidence="11">
    <location>
        <begin position="269"/>
        <end position="285"/>
    </location>
</feature>
<evidence type="ECO:0000256" key="1">
    <source>
        <dbReference type="ARBA" id="ARBA00004651"/>
    </source>
</evidence>
<keyword evidence="8 11" id="KW-1133">Transmembrane helix</keyword>
<evidence type="ECO:0000256" key="5">
    <source>
        <dbReference type="ARBA" id="ARBA00022556"/>
    </source>
</evidence>
<name>A0A653AG04_UNCDX</name>
<evidence type="ECO:0000256" key="11">
    <source>
        <dbReference type="SAM" id="Phobius"/>
    </source>
</evidence>
<feature type="transmembrane region" description="Helical" evidence="11">
    <location>
        <begin position="94"/>
        <end position="114"/>
    </location>
</feature>
<dbReference type="AlphaFoldDB" id="A0A653AG04"/>
<evidence type="ECO:0000256" key="2">
    <source>
        <dbReference type="ARBA" id="ARBA00022475"/>
    </source>
</evidence>
<evidence type="ECO:0000256" key="3">
    <source>
        <dbReference type="ARBA" id="ARBA00022516"/>
    </source>
</evidence>